<organism evidence="2 3">
    <name type="scientific">Leifsonia xyli subsp. cynodontis DSM 46306</name>
    <dbReference type="NCBI Taxonomy" id="1389489"/>
    <lineage>
        <taxon>Bacteria</taxon>
        <taxon>Bacillati</taxon>
        <taxon>Actinomycetota</taxon>
        <taxon>Actinomycetes</taxon>
        <taxon>Micrococcales</taxon>
        <taxon>Microbacteriaceae</taxon>
        <taxon>Leifsonia</taxon>
    </lineage>
</organism>
<sequence length="114" mass="12642">MRIVLLDSATAAALSQILPLLLLTLMVEFRRVELHKRGRSVRTTRTLLGVFFLVFGTFETAFVLSIDGELIPFAWSDLLAALTIFGLIAVLFALSLLEPPGAKQRDREKDDGLL</sequence>
<dbReference type="PATRIC" id="fig|1389489.3.peg.2545"/>
<dbReference type="KEGG" id="lxy:O159_26550"/>
<protein>
    <submittedName>
        <fullName evidence="2">Uncharacterized protein</fullName>
    </submittedName>
</protein>
<dbReference type="RefSeq" id="WP_021756030.1">
    <property type="nucleotide sequence ID" value="NC_022438.1"/>
</dbReference>
<evidence type="ECO:0000256" key="1">
    <source>
        <dbReference type="SAM" id="Phobius"/>
    </source>
</evidence>
<dbReference type="eggNOG" id="ENOG5031T3E">
    <property type="taxonomic scope" value="Bacteria"/>
</dbReference>
<evidence type="ECO:0000313" key="3">
    <source>
        <dbReference type="Proteomes" id="UP000016743"/>
    </source>
</evidence>
<dbReference type="AlphaFoldDB" id="U3P8G3"/>
<evidence type="ECO:0000313" key="2">
    <source>
        <dbReference type="EMBL" id="AGW42565.1"/>
    </source>
</evidence>
<keyword evidence="1" id="KW-0472">Membrane</keyword>
<feature type="transmembrane region" description="Helical" evidence="1">
    <location>
        <begin position="78"/>
        <end position="97"/>
    </location>
</feature>
<dbReference type="Proteomes" id="UP000016743">
    <property type="component" value="Chromosome"/>
</dbReference>
<keyword evidence="1" id="KW-0812">Transmembrane</keyword>
<keyword evidence="1" id="KW-1133">Transmembrane helix</keyword>
<name>U3P8G3_LEIXC</name>
<keyword evidence="3" id="KW-1185">Reference proteome</keyword>
<gene>
    <name evidence="2" type="ORF">O159_26550</name>
</gene>
<feature type="transmembrane region" description="Helical" evidence="1">
    <location>
        <begin position="47"/>
        <end position="66"/>
    </location>
</feature>
<dbReference type="HOGENOM" id="CLU_2117979_0_0_11"/>
<dbReference type="EMBL" id="CP006734">
    <property type="protein sequence ID" value="AGW42565.1"/>
    <property type="molecule type" value="Genomic_DNA"/>
</dbReference>
<accession>U3P8G3</accession>
<reference evidence="2 3" key="1">
    <citation type="journal article" date="2013" name="Genome Announc.">
        <title>Complete Genome Sequence of Leifsonia xyli subsp. cynodontis Strain DSM46306, a Gram-Positive Bacterial Pathogen of Grasses.</title>
        <authorList>
            <person name="Monteiro-Vitorello C.B."/>
            <person name="Zerillo M.M."/>
            <person name="Van Sluys M.A."/>
            <person name="Camargo L.E."/>
            <person name="Kitajima J.P."/>
        </authorList>
    </citation>
    <scope>NUCLEOTIDE SEQUENCE [LARGE SCALE GENOMIC DNA]</scope>
    <source>
        <strain evidence="2 3">DSM 46306</strain>
    </source>
</reference>
<dbReference type="STRING" id="1389489.O159_26550"/>
<feature type="transmembrane region" description="Helical" evidence="1">
    <location>
        <begin position="6"/>
        <end position="27"/>
    </location>
</feature>
<proteinExistence type="predicted"/>